<name>A0A0D9QD64_PLAFR</name>
<keyword evidence="2" id="KW-0472">Membrane</keyword>
<proteinExistence type="predicted"/>
<keyword evidence="5" id="KW-1185">Reference proteome</keyword>
<sequence length="1017" mass="110068">MELGQFVQYMADMDMEALGSNCANVYYKHPQDPNGVERLVTRAGDRIMCKLMSGALFFLYQSNATAKIQGIDHTNDETLREYVRCAILNMFAKFLKQSACDGKWGLWYAWYTVEREMDESMGGVMKRVNCANEVYQNIQAAGWSMEQKIATWLSTDHKLKDRLGKAGVSNICKWELDKDGHIKGRKGTAHVDNTTHMIATNVTKPLTEGIKEILVDIKKEVKETIQRGLHTQQAPGVQGVQTPSPSPPGRSDHGSGESSGSAPAISGANEPATTPSSQVPIATKPDAPTPQAAKPAATKPATTKPATGGGGDQKGAKPSAPSAEGTSGQATSSTRSRSDGSAGEDVVQSQPTTGHVPAPPLAAPGRQTPQETTDGRYGKENVPRAKSACGTQTQTEDKKVGHAKVSVTISTVDSSYPGCSGSSTPHNDATGGATNSGSSATTDPAAAAPAPPRDAAPPGSSPHQPAPGLGHMGASGSNGSPGAAGDKGANGKPAAATAFGVGVLPDFPWANKNLDTVSGGFAPPYPEHKASSPSNTNLGTGSGGPDGPDLTGTVLTATTPVLFFLSAVIVALLGYSLWKYFAFLGQKRRTFRTVRDVPSPPLDEDILDHLQRGELPPPDYGYTMIRDTRAASAAERRRRHPRVHKRTIIELHLEVLHECAAAAWENVKNDYWQIVLQEFAQELMRDAKGYSSFPDAPSTNQALSGTNASSTDSEQTDRCPPNADDPDPCSGMETIQLATDNCAPNEHDPDPWSCMENIQLATDPCPPNEDKPDRWGCTETIQLARERAPPNAHNPCSCMATIPLATDPCRPNEDDRWNCMQTIQLDHEQHRPSDHGDETSACTHWINWIDRNKRILRACTTQPWFLQLKAEWKQYYQQHAPDDVSGNSELGEAATVPLKNLDAWKGWVAQQHALMHIYAEAEWFQHLLNNVEDETASHKGEVSVVEKDLEVEKVMAAEDVLHVRDVPRTQLHKQPDMTKPLTAQTWILLLALVIEQCEVERSLQEKELYVDALLQTC</sequence>
<dbReference type="Pfam" id="PF12879">
    <property type="entry name" value="SICA_C"/>
    <property type="match status" value="1"/>
</dbReference>
<feature type="region of interest" description="Disordered" evidence="1">
    <location>
        <begin position="691"/>
        <end position="733"/>
    </location>
</feature>
<feature type="compositionally biased region" description="Polar residues" evidence="1">
    <location>
        <begin position="697"/>
        <end position="713"/>
    </location>
</feature>
<feature type="compositionally biased region" description="Polar residues" evidence="1">
    <location>
        <begin position="229"/>
        <end position="243"/>
    </location>
</feature>
<dbReference type="AlphaFoldDB" id="A0A0D9QD64"/>
<feature type="transmembrane region" description="Helical" evidence="2">
    <location>
        <begin position="561"/>
        <end position="582"/>
    </location>
</feature>
<feature type="compositionally biased region" description="Low complexity" evidence="1">
    <location>
        <begin position="282"/>
        <end position="306"/>
    </location>
</feature>
<gene>
    <name evidence="4" type="ORF">AK88_05360</name>
</gene>
<dbReference type="Proteomes" id="UP000054561">
    <property type="component" value="Unassembled WGS sequence"/>
</dbReference>
<feature type="region of interest" description="Disordered" evidence="1">
    <location>
        <begin position="520"/>
        <end position="549"/>
    </location>
</feature>
<reference evidence="4 5" key="1">
    <citation type="submission" date="2014-03" db="EMBL/GenBank/DDBJ databases">
        <title>The Genome Sequence of Plasmodium fragile nilgiri.</title>
        <authorList>
            <consortium name="The Broad Institute Genomics Platform"/>
            <consortium name="The Broad Institute Genome Sequencing Center for Infectious Disease"/>
            <person name="Neafsey D."/>
            <person name="Duraisingh M."/>
            <person name="Young S.K."/>
            <person name="Zeng Q."/>
            <person name="Gargeya S."/>
            <person name="Abouelleil A."/>
            <person name="Alvarado L."/>
            <person name="Chapman S.B."/>
            <person name="Gainer-Dewar J."/>
            <person name="Goldberg J."/>
            <person name="Griggs A."/>
            <person name="Gujja S."/>
            <person name="Hansen M."/>
            <person name="Howarth C."/>
            <person name="Imamovic A."/>
            <person name="Larimer J."/>
            <person name="Pearson M."/>
            <person name="Poon T.W."/>
            <person name="Priest M."/>
            <person name="Roberts A."/>
            <person name="Saif S."/>
            <person name="Shea T."/>
            <person name="Sykes S."/>
            <person name="Wortman J."/>
            <person name="Nusbaum C."/>
            <person name="Birren B."/>
        </authorList>
    </citation>
    <scope>NUCLEOTIDE SEQUENCE [LARGE SCALE GENOMIC DNA]</scope>
    <source>
        <strain evidence="5">nilgiri</strain>
    </source>
</reference>
<evidence type="ECO:0000313" key="4">
    <source>
        <dbReference type="EMBL" id="KJP85005.1"/>
    </source>
</evidence>
<feature type="compositionally biased region" description="Polar residues" evidence="1">
    <location>
        <begin position="324"/>
        <end position="335"/>
    </location>
</feature>
<feature type="compositionally biased region" description="Polar residues" evidence="1">
    <location>
        <begin position="271"/>
        <end position="280"/>
    </location>
</feature>
<dbReference type="EMBL" id="KQ001762">
    <property type="protein sequence ID" value="KJP85005.1"/>
    <property type="molecule type" value="Genomic_DNA"/>
</dbReference>
<feature type="region of interest" description="Disordered" evidence="1">
    <location>
        <begin position="229"/>
        <end position="491"/>
    </location>
</feature>
<dbReference type="InterPro" id="IPR024288">
    <property type="entry name" value="SICA_C"/>
</dbReference>
<dbReference type="VEuPathDB" id="PlasmoDB:AK88_05360"/>
<dbReference type="OrthoDB" id="375150at2759"/>
<evidence type="ECO:0000256" key="2">
    <source>
        <dbReference type="SAM" id="Phobius"/>
    </source>
</evidence>
<keyword evidence="2" id="KW-0812">Transmembrane</keyword>
<feature type="compositionally biased region" description="Low complexity" evidence="1">
    <location>
        <begin position="436"/>
        <end position="448"/>
    </location>
</feature>
<dbReference type="GeneID" id="24270674"/>
<organism evidence="4 5">
    <name type="scientific">Plasmodium fragile</name>
    <dbReference type="NCBI Taxonomy" id="5857"/>
    <lineage>
        <taxon>Eukaryota</taxon>
        <taxon>Sar</taxon>
        <taxon>Alveolata</taxon>
        <taxon>Apicomplexa</taxon>
        <taxon>Aconoidasida</taxon>
        <taxon>Haemosporida</taxon>
        <taxon>Plasmodiidae</taxon>
        <taxon>Plasmodium</taxon>
        <taxon>Plasmodium (Plasmodium)</taxon>
    </lineage>
</organism>
<feature type="domain" description="Schizont-infected cell agglutination C-terminal" evidence="3">
    <location>
        <begin position="579"/>
        <end position="685"/>
    </location>
</feature>
<protein>
    <recommendedName>
        <fullName evidence="3">Schizont-infected cell agglutination C-terminal domain-containing protein</fullName>
    </recommendedName>
</protein>
<evidence type="ECO:0000313" key="5">
    <source>
        <dbReference type="Proteomes" id="UP000054561"/>
    </source>
</evidence>
<evidence type="ECO:0000256" key="1">
    <source>
        <dbReference type="SAM" id="MobiDB-lite"/>
    </source>
</evidence>
<accession>A0A0D9QD64</accession>
<dbReference type="RefSeq" id="XP_012338385.1">
    <property type="nucleotide sequence ID" value="XM_012482962.1"/>
</dbReference>
<feature type="compositionally biased region" description="Basic and acidic residues" evidence="1">
    <location>
        <begin position="373"/>
        <end position="383"/>
    </location>
</feature>
<keyword evidence="2" id="KW-1133">Transmembrane helix</keyword>
<evidence type="ECO:0000259" key="3">
    <source>
        <dbReference type="Pfam" id="PF12879"/>
    </source>
</evidence>
<feature type="compositionally biased region" description="Polar residues" evidence="1">
    <location>
        <begin position="420"/>
        <end position="435"/>
    </location>
</feature>
<feature type="compositionally biased region" description="Low complexity" evidence="1">
    <location>
        <begin position="474"/>
        <end position="484"/>
    </location>
</feature>